<comment type="caution">
    <text evidence="1">The sequence shown here is derived from an EMBL/GenBank/DDBJ whole genome shotgun (WGS) entry which is preliminary data.</text>
</comment>
<evidence type="ECO:0000313" key="1">
    <source>
        <dbReference type="EMBL" id="MDU0338595.1"/>
    </source>
</evidence>
<dbReference type="InterPro" id="IPR036663">
    <property type="entry name" value="Fumarylacetoacetase_C_sf"/>
</dbReference>
<name>A0ABU3S2M8_9HYPH</name>
<dbReference type="Proteomes" id="UP001254257">
    <property type="component" value="Unassembled WGS sequence"/>
</dbReference>
<dbReference type="SUPFAM" id="SSF56529">
    <property type="entry name" value="FAH"/>
    <property type="match status" value="1"/>
</dbReference>
<gene>
    <name evidence="1" type="ORF">RKE40_01810</name>
</gene>
<organism evidence="1 2">
    <name type="scientific">Bosea rubneri</name>
    <dbReference type="NCBI Taxonomy" id="3075434"/>
    <lineage>
        <taxon>Bacteria</taxon>
        <taxon>Pseudomonadati</taxon>
        <taxon>Pseudomonadota</taxon>
        <taxon>Alphaproteobacteria</taxon>
        <taxon>Hyphomicrobiales</taxon>
        <taxon>Boseaceae</taxon>
        <taxon>Bosea</taxon>
    </lineage>
</organism>
<reference evidence="1 2" key="1">
    <citation type="submission" date="2023-09" db="EMBL/GenBank/DDBJ databases">
        <title>Whole genome shotgun sequencing (WGS) of Bosea sp. ZW T0_25, isolated from stored onions (Allium cepa).</title>
        <authorList>
            <person name="Stoll D.A."/>
            <person name="Huch M."/>
        </authorList>
    </citation>
    <scope>NUCLEOTIDE SEQUENCE [LARGE SCALE GENOMIC DNA]</scope>
    <source>
        <strain evidence="1 2">ZW T0_25</strain>
    </source>
</reference>
<proteinExistence type="predicted"/>
<evidence type="ECO:0000313" key="2">
    <source>
        <dbReference type="Proteomes" id="UP001254257"/>
    </source>
</evidence>
<keyword evidence="2" id="KW-1185">Reference proteome</keyword>
<sequence length="225" mass="24134">MLSFDRFTMAGRDRVAVEVDHLVIAGWAGRDEAALRHHVEELAAIGVPRPSAMPVFYRVGAQTLTQAPSLSVLGPDSSGEVEPLLVSLADGLWLGLGSDHTDRKAETFGIALSKQLCGKPIAGALWRLAEVEGHWDEIEMRAFAVIDGKRELYQEGKLASLRTPADLLSRKPGGGLPPGSAMFCGTLGAIGGIRSASRFEMELHDPRLGRSISHGYDVEVLPVVS</sequence>
<dbReference type="Pfam" id="PF11010">
    <property type="entry name" value="DUF2848"/>
    <property type="match status" value="1"/>
</dbReference>
<protein>
    <submittedName>
        <fullName evidence="1">DUF2848 domain-containing protein</fullName>
    </submittedName>
</protein>
<dbReference type="InterPro" id="IPR021269">
    <property type="entry name" value="DUF2848"/>
</dbReference>
<dbReference type="EMBL" id="JAWDID010000002">
    <property type="protein sequence ID" value="MDU0338595.1"/>
    <property type="molecule type" value="Genomic_DNA"/>
</dbReference>
<accession>A0ABU3S2M8</accession>
<dbReference type="RefSeq" id="WP_316016541.1">
    <property type="nucleotide sequence ID" value="NZ_JAWDID010000002.1"/>
</dbReference>